<organism evidence="1 2">
    <name type="scientific">Caldicellulosiruptor naganoensis</name>
    <dbReference type="NCBI Taxonomy" id="29324"/>
    <lineage>
        <taxon>Bacteria</taxon>
        <taxon>Bacillati</taxon>
        <taxon>Bacillota</taxon>
        <taxon>Bacillota incertae sedis</taxon>
        <taxon>Caldicellulosiruptorales</taxon>
        <taxon>Caldicellulosiruptoraceae</taxon>
        <taxon>Caldicellulosiruptor</taxon>
    </lineage>
</organism>
<dbReference type="EMBL" id="CP113864">
    <property type="protein sequence ID" value="WAM31712.1"/>
    <property type="molecule type" value="Genomic_DNA"/>
</dbReference>
<name>A0ABY7BIK9_9FIRM</name>
<proteinExistence type="predicted"/>
<keyword evidence="2" id="KW-1185">Reference proteome</keyword>
<reference evidence="1" key="1">
    <citation type="submission" date="2022-12" db="EMBL/GenBank/DDBJ databases">
        <authorList>
            <person name="Bing R.G."/>
            <person name="Willard D.J."/>
            <person name="Manesh M.J.H."/>
            <person name="Laemthong T."/>
            <person name="Crosby J.R."/>
            <person name="Kelly R.M."/>
        </authorList>
    </citation>
    <scope>NUCLEOTIDE SEQUENCE</scope>
    <source>
        <strain evidence="1">DSM 8991</strain>
    </source>
</reference>
<sequence>MNFVYKFIQLDESEALIINGGETLFYDIGKALGYGLGKLWNFISNLPSYFIQNPPVGGPPNIYSRYIYFI</sequence>
<protein>
    <submittedName>
        <fullName evidence="1">Uncharacterized protein</fullName>
    </submittedName>
</protein>
<gene>
    <name evidence="1" type="ORF">OTJ99_000149</name>
</gene>
<dbReference type="RefSeq" id="WP_157841337.1">
    <property type="nucleotide sequence ID" value="NZ_CP113864.1"/>
</dbReference>
<dbReference type="Proteomes" id="UP001164745">
    <property type="component" value="Chromosome"/>
</dbReference>
<evidence type="ECO:0000313" key="2">
    <source>
        <dbReference type="Proteomes" id="UP001164745"/>
    </source>
</evidence>
<evidence type="ECO:0000313" key="1">
    <source>
        <dbReference type="EMBL" id="WAM31712.1"/>
    </source>
</evidence>
<accession>A0ABY7BIK9</accession>